<dbReference type="InterPro" id="IPR012337">
    <property type="entry name" value="RNaseH-like_sf"/>
</dbReference>
<dbReference type="Proteomes" id="UP000221980">
    <property type="component" value="Unassembled WGS sequence"/>
</dbReference>
<proteinExistence type="predicted"/>
<accession>A0A2D0JLQ3</accession>
<dbReference type="InterPro" id="IPR036397">
    <property type="entry name" value="RNaseH_sf"/>
</dbReference>
<dbReference type="InterPro" id="IPR038717">
    <property type="entry name" value="Tc1-like_DDE_dom"/>
</dbReference>
<organism evidence="3 4">
    <name type="scientific">Xenorhabdus miraniensis</name>
    <dbReference type="NCBI Taxonomy" id="351674"/>
    <lineage>
        <taxon>Bacteria</taxon>
        <taxon>Pseudomonadati</taxon>
        <taxon>Pseudomonadota</taxon>
        <taxon>Gammaproteobacteria</taxon>
        <taxon>Enterobacterales</taxon>
        <taxon>Morganellaceae</taxon>
        <taxon>Xenorhabdus</taxon>
    </lineage>
</organism>
<sequence>MTKWLHHQVFRYKKPMGVPHKFKADEQQKFIAAYEALKAVAASQDEPTLFIDSVHPTQSTKLSYAWICKGQDKVVETTGSRTRLNIMGTLNLQHIEKTIIREYPQINAESVASFFWGMRKTYPLSQKVHMILDGAGYHRSDLIKDIAIVLNIELHYLPPYIPNLNPIDRLWKYMNEQVRNNVYFLESKAFREAIHQFFAVTLPKNAKELVSRFTDNFQILKPSSSS</sequence>
<protein>
    <submittedName>
        <fullName evidence="3">Transposase</fullName>
    </submittedName>
</protein>
<dbReference type="EMBL" id="NITZ01000021">
    <property type="protein sequence ID" value="PHM47219.1"/>
    <property type="molecule type" value="Genomic_DNA"/>
</dbReference>
<dbReference type="Pfam" id="PF13358">
    <property type="entry name" value="DDE_3"/>
    <property type="match status" value="1"/>
</dbReference>
<feature type="domain" description="Winged helix-turn helix" evidence="2">
    <location>
        <begin position="1"/>
        <end position="33"/>
    </location>
</feature>
<reference evidence="3 4" key="1">
    <citation type="journal article" date="2017" name="Nat. Microbiol.">
        <title>Natural product diversity associated with the nematode symbionts Photorhabdus and Xenorhabdus.</title>
        <authorList>
            <person name="Tobias N.J."/>
            <person name="Wolff H."/>
            <person name="Djahanschiri B."/>
            <person name="Grundmann F."/>
            <person name="Kronenwerth M."/>
            <person name="Shi Y.M."/>
            <person name="Simonyi S."/>
            <person name="Grun P."/>
            <person name="Shapiro-Ilan D."/>
            <person name="Pidot S.J."/>
            <person name="Stinear T.P."/>
            <person name="Ebersberger I."/>
            <person name="Bode H.B."/>
        </authorList>
    </citation>
    <scope>NUCLEOTIDE SEQUENCE [LARGE SCALE GENOMIC DNA]</scope>
    <source>
        <strain evidence="3 4">DSM 17902</strain>
    </source>
</reference>
<dbReference type="SUPFAM" id="SSF53098">
    <property type="entry name" value="Ribonuclease H-like"/>
    <property type="match status" value="1"/>
</dbReference>
<evidence type="ECO:0000259" key="2">
    <source>
        <dbReference type="Pfam" id="PF13592"/>
    </source>
</evidence>
<dbReference type="GO" id="GO:0003676">
    <property type="term" value="F:nucleic acid binding"/>
    <property type="evidence" value="ECO:0007669"/>
    <property type="project" value="InterPro"/>
</dbReference>
<evidence type="ECO:0000313" key="3">
    <source>
        <dbReference type="EMBL" id="PHM47219.1"/>
    </source>
</evidence>
<comment type="caution">
    <text evidence="3">The sequence shown here is derived from an EMBL/GenBank/DDBJ whole genome shotgun (WGS) entry which is preliminary data.</text>
</comment>
<name>A0A2D0JLQ3_9GAMM</name>
<dbReference type="Pfam" id="PF13592">
    <property type="entry name" value="HTH_33"/>
    <property type="match status" value="1"/>
</dbReference>
<evidence type="ECO:0000259" key="1">
    <source>
        <dbReference type="Pfam" id="PF13358"/>
    </source>
</evidence>
<dbReference type="InterPro" id="IPR025959">
    <property type="entry name" value="Winged_HTH_dom"/>
</dbReference>
<keyword evidence="4" id="KW-1185">Reference proteome</keyword>
<dbReference type="Gene3D" id="3.30.420.10">
    <property type="entry name" value="Ribonuclease H-like superfamily/Ribonuclease H"/>
    <property type="match status" value="1"/>
</dbReference>
<dbReference type="InterPro" id="IPR047655">
    <property type="entry name" value="Transpos_IS630-like"/>
</dbReference>
<evidence type="ECO:0000313" key="4">
    <source>
        <dbReference type="Proteomes" id="UP000221980"/>
    </source>
</evidence>
<dbReference type="NCBIfam" id="NF033545">
    <property type="entry name" value="transpos_IS630"/>
    <property type="match status" value="1"/>
</dbReference>
<dbReference type="AlphaFoldDB" id="A0A2D0JLQ3"/>
<gene>
    <name evidence="3" type="ORF">Xmir_03432</name>
</gene>
<feature type="domain" description="Tc1-like transposase DDE" evidence="1">
    <location>
        <begin position="48"/>
        <end position="190"/>
    </location>
</feature>